<evidence type="ECO:0000313" key="2">
    <source>
        <dbReference type="Proteomes" id="UP001497744"/>
    </source>
</evidence>
<dbReference type="AlphaFoldDB" id="A0AAV4LVA3"/>
<gene>
    <name evidence="1" type="ORF">BcabD6B2_32250</name>
</gene>
<proteinExistence type="predicted"/>
<organism evidence="1 2">
    <name type="scientific">Babesia caballi</name>
    <dbReference type="NCBI Taxonomy" id="5871"/>
    <lineage>
        <taxon>Eukaryota</taxon>
        <taxon>Sar</taxon>
        <taxon>Alveolata</taxon>
        <taxon>Apicomplexa</taxon>
        <taxon>Aconoidasida</taxon>
        <taxon>Piroplasmida</taxon>
        <taxon>Babesiidae</taxon>
        <taxon>Babesia</taxon>
    </lineage>
</organism>
<dbReference type="Proteomes" id="UP001497744">
    <property type="component" value="Unassembled WGS sequence"/>
</dbReference>
<reference evidence="1 2" key="1">
    <citation type="submission" date="2021-06" db="EMBL/GenBank/DDBJ databases">
        <title>Genome sequence of Babesia caballi.</title>
        <authorList>
            <person name="Yamagishi J."/>
            <person name="Kidaka T."/>
            <person name="Ochi A."/>
        </authorList>
    </citation>
    <scope>NUCLEOTIDE SEQUENCE [LARGE SCALE GENOMIC DNA]</scope>
    <source>
        <strain evidence="1">USDA-D6B2</strain>
    </source>
</reference>
<sequence length="248" mass="27080">MPARLRRRLACGGAVWRSAQTYLEQQRLVDVVEVLNLDDALVVLGRLQQRLLVREQQAAGRFSALLDGDALVEQKFVRLVPRGAESVHAEERDGLLVQHVADLQRPVGAELALHQREERLGKRAPQVRRQPLVPSHEPPALVEQVGVEHARPGDRLGAEVCDEPPPALDLVHVLRDPGAAARGDPVHAEVVAQEGVERKAAGGDLAVDLEGILEVASALRVDAQHVAGSMSLLQPGGMWNPGRRRYRV</sequence>
<comment type="caution">
    <text evidence="1">The sequence shown here is derived from an EMBL/GenBank/DDBJ whole genome shotgun (WGS) entry which is preliminary data.</text>
</comment>
<evidence type="ECO:0000313" key="1">
    <source>
        <dbReference type="EMBL" id="GIX63790.1"/>
    </source>
</evidence>
<dbReference type="EMBL" id="BPLF01000002">
    <property type="protein sequence ID" value="GIX63790.1"/>
    <property type="molecule type" value="Genomic_DNA"/>
</dbReference>
<dbReference type="RefSeq" id="XP_067715859.1">
    <property type="nucleotide sequence ID" value="XM_067859758.1"/>
</dbReference>
<keyword evidence="2" id="KW-1185">Reference proteome</keyword>
<accession>A0AAV4LVA3</accession>
<dbReference type="GeneID" id="94195271"/>
<name>A0AAV4LVA3_BABCB</name>
<protein>
    <submittedName>
        <fullName evidence="1">Glyoxalase</fullName>
    </submittedName>
</protein>